<comment type="caution">
    <text evidence="1">The sequence shown here is derived from an EMBL/GenBank/DDBJ whole genome shotgun (WGS) entry which is preliminary data.</text>
</comment>
<dbReference type="RefSeq" id="WP_019046576.1">
    <property type="nucleotide sequence ID" value="NZ_BAFO02000010.1"/>
</dbReference>
<dbReference type="EMBL" id="BAFO02000010">
    <property type="protein sequence ID" value="GAD82469.1"/>
    <property type="molecule type" value="Genomic_DNA"/>
</dbReference>
<dbReference type="STRING" id="1824.SAMN05444423_10561"/>
<keyword evidence="2" id="KW-1185">Reference proteome</keyword>
<dbReference type="Proteomes" id="UP000017048">
    <property type="component" value="Unassembled WGS sequence"/>
</dbReference>
<dbReference type="OrthoDB" id="4545398at2"/>
<accession>U5EBB6</accession>
<gene>
    <name evidence="1" type="ORF">NCAST_10_00570</name>
</gene>
<organism evidence="1 2">
    <name type="scientific">Nocardia asteroides NBRC 15531</name>
    <dbReference type="NCBI Taxonomy" id="1110697"/>
    <lineage>
        <taxon>Bacteria</taxon>
        <taxon>Bacillati</taxon>
        <taxon>Actinomycetota</taxon>
        <taxon>Actinomycetes</taxon>
        <taxon>Mycobacteriales</taxon>
        <taxon>Nocardiaceae</taxon>
        <taxon>Nocardia</taxon>
    </lineage>
</organism>
<proteinExistence type="predicted"/>
<dbReference type="AlphaFoldDB" id="U5EBB6"/>
<evidence type="ECO:0000313" key="2">
    <source>
        <dbReference type="Proteomes" id="UP000017048"/>
    </source>
</evidence>
<reference evidence="1 2" key="1">
    <citation type="journal article" date="2014" name="BMC Genomics">
        <title>Genome based analysis of type-I polyketide synthase and nonribosomal peptide synthetase gene clusters in seven strains of five representative Nocardia species.</title>
        <authorList>
            <person name="Komaki H."/>
            <person name="Ichikawa N."/>
            <person name="Hosoyama A."/>
            <person name="Takahashi-Nakaguchi A."/>
            <person name="Matsuzawa T."/>
            <person name="Suzuki K."/>
            <person name="Fujita N."/>
            <person name="Gonoi T."/>
        </authorList>
    </citation>
    <scope>NUCLEOTIDE SEQUENCE [LARGE SCALE GENOMIC DNA]</scope>
    <source>
        <strain evidence="1 2">NBRC 15531</strain>
    </source>
</reference>
<sequence length="221" mass="23954">MVGLDPALRRLTRDIGKLLQPYGFDGADPRWARVTPDGVAVVGRDRIQRTWTDGQQVARFGLAAAATPIAWWEFQQWRAARHGRAHPPLAEATGPGLVETREIGAEGAESWSLGTDPAQEGQQVRQADLDALRADLPRRVHACARRALRLLEPDRYLDELLAVPDPDLATREAIAILLAAQGQGPRLDEALERLRAGAADSAAVTAAADVVAYVRDRAPVA</sequence>
<evidence type="ECO:0000313" key="1">
    <source>
        <dbReference type="EMBL" id="GAD82469.1"/>
    </source>
</evidence>
<dbReference type="eggNOG" id="ENOG50349YP">
    <property type="taxonomic scope" value="Bacteria"/>
</dbReference>
<name>U5EBB6_NOCAS</name>
<protein>
    <submittedName>
        <fullName evidence="1">Uncharacterized protein</fullName>
    </submittedName>
</protein>
<dbReference type="GeneID" id="91516677"/>